<name>A0A0A9EIQ6_ARUDO</name>
<accession>A0A0A9EIQ6</accession>
<sequence>MGRELMGLMAAASAREARGGGASGEALPSSVSAPAAGSASASASEAAGAAEPSESELASGVRERRLGLLGLGDAAAGFGGAGRWSASES</sequence>
<feature type="region of interest" description="Disordered" evidence="1">
    <location>
        <begin position="12"/>
        <end position="59"/>
    </location>
</feature>
<feature type="compositionally biased region" description="Low complexity" evidence="1">
    <location>
        <begin position="24"/>
        <end position="59"/>
    </location>
</feature>
<reference evidence="2" key="2">
    <citation type="journal article" date="2015" name="Data Brief">
        <title>Shoot transcriptome of the giant reed, Arundo donax.</title>
        <authorList>
            <person name="Barrero R.A."/>
            <person name="Guerrero F.D."/>
            <person name="Moolhuijzen P."/>
            <person name="Goolsby J.A."/>
            <person name="Tidwell J."/>
            <person name="Bellgard S.E."/>
            <person name="Bellgard M.I."/>
        </authorList>
    </citation>
    <scope>NUCLEOTIDE SEQUENCE</scope>
    <source>
        <tissue evidence="2">Shoot tissue taken approximately 20 cm above the soil surface</tissue>
    </source>
</reference>
<dbReference type="AlphaFoldDB" id="A0A0A9EIQ6"/>
<evidence type="ECO:0000256" key="1">
    <source>
        <dbReference type="SAM" id="MobiDB-lite"/>
    </source>
</evidence>
<reference evidence="2" key="1">
    <citation type="submission" date="2014-09" db="EMBL/GenBank/DDBJ databases">
        <authorList>
            <person name="Magalhaes I.L.F."/>
            <person name="Oliveira U."/>
            <person name="Santos F.R."/>
            <person name="Vidigal T.H.D.A."/>
            <person name="Brescovit A.D."/>
            <person name="Santos A.J."/>
        </authorList>
    </citation>
    <scope>NUCLEOTIDE SEQUENCE</scope>
    <source>
        <tissue evidence="2">Shoot tissue taken approximately 20 cm above the soil surface</tissue>
    </source>
</reference>
<evidence type="ECO:0000313" key="2">
    <source>
        <dbReference type="EMBL" id="JAD99971.1"/>
    </source>
</evidence>
<protein>
    <submittedName>
        <fullName evidence="2">Uncharacterized protein</fullName>
    </submittedName>
</protein>
<dbReference type="EMBL" id="GBRH01197924">
    <property type="protein sequence ID" value="JAD99971.1"/>
    <property type="molecule type" value="Transcribed_RNA"/>
</dbReference>
<organism evidence="2">
    <name type="scientific">Arundo donax</name>
    <name type="common">Giant reed</name>
    <name type="synonym">Donax arundinaceus</name>
    <dbReference type="NCBI Taxonomy" id="35708"/>
    <lineage>
        <taxon>Eukaryota</taxon>
        <taxon>Viridiplantae</taxon>
        <taxon>Streptophyta</taxon>
        <taxon>Embryophyta</taxon>
        <taxon>Tracheophyta</taxon>
        <taxon>Spermatophyta</taxon>
        <taxon>Magnoliopsida</taxon>
        <taxon>Liliopsida</taxon>
        <taxon>Poales</taxon>
        <taxon>Poaceae</taxon>
        <taxon>PACMAD clade</taxon>
        <taxon>Arundinoideae</taxon>
        <taxon>Arundineae</taxon>
        <taxon>Arundo</taxon>
    </lineage>
</organism>
<proteinExistence type="predicted"/>